<evidence type="ECO:0000313" key="3">
    <source>
        <dbReference type="EMBL" id="MEQ2174441.1"/>
    </source>
</evidence>
<organism evidence="3 4">
    <name type="scientific">Goodea atripinnis</name>
    <dbReference type="NCBI Taxonomy" id="208336"/>
    <lineage>
        <taxon>Eukaryota</taxon>
        <taxon>Metazoa</taxon>
        <taxon>Chordata</taxon>
        <taxon>Craniata</taxon>
        <taxon>Vertebrata</taxon>
        <taxon>Euteleostomi</taxon>
        <taxon>Actinopterygii</taxon>
        <taxon>Neopterygii</taxon>
        <taxon>Teleostei</taxon>
        <taxon>Neoteleostei</taxon>
        <taxon>Acanthomorphata</taxon>
        <taxon>Ovalentaria</taxon>
        <taxon>Atherinomorphae</taxon>
        <taxon>Cyprinodontiformes</taxon>
        <taxon>Goodeidae</taxon>
        <taxon>Goodea</taxon>
    </lineage>
</organism>
<feature type="region of interest" description="Disordered" evidence="1">
    <location>
        <begin position="109"/>
        <end position="141"/>
    </location>
</feature>
<evidence type="ECO:0000256" key="2">
    <source>
        <dbReference type="SAM" id="SignalP"/>
    </source>
</evidence>
<evidence type="ECO:0000313" key="4">
    <source>
        <dbReference type="Proteomes" id="UP001476798"/>
    </source>
</evidence>
<protein>
    <submittedName>
        <fullName evidence="3">Uncharacterized protein</fullName>
    </submittedName>
</protein>
<proteinExistence type="predicted"/>
<name>A0ABV0NSR5_9TELE</name>
<dbReference type="EMBL" id="JAHRIO010050396">
    <property type="protein sequence ID" value="MEQ2174441.1"/>
    <property type="molecule type" value="Genomic_DNA"/>
</dbReference>
<accession>A0ABV0NSR5</accession>
<comment type="caution">
    <text evidence="3">The sequence shown here is derived from an EMBL/GenBank/DDBJ whole genome shotgun (WGS) entry which is preliminary data.</text>
</comment>
<dbReference type="Proteomes" id="UP001476798">
    <property type="component" value="Unassembled WGS sequence"/>
</dbReference>
<gene>
    <name evidence="3" type="ORF">GOODEAATRI_008044</name>
</gene>
<evidence type="ECO:0000256" key="1">
    <source>
        <dbReference type="SAM" id="MobiDB-lite"/>
    </source>
</evidence>
<keyword evidence="4" id="KW-1185">Reference proteome</keyword>
<reference evidence="3 4" key="1">
    <citation type="submission" date="2021-06" db="EMBL/GenBank/DDBJ databases">
        <authorList>
            <person name="Palmer J.M."/>
        </authorList>
    </citation>
    <scope>NUCLEOTIDE SEQUENCE [LARGE SCALE GENOMIC DNA]</scope>
    <source>
        <strain evidence="3 4">GA_2019</strain>
        <tissue evidence="3">Muscle</tissue>
    </source>
</reference>
<feature type="non-terminal residue" evidence="3">
    <location>
        <position position="1"/>
    </location>
</feature>
<feature type="chain" id="PRO_5046592518" evidence="2">
    <location>
        <begin position="23"/>
        <end position="141"/>
    </location>
</feature>
<sequence length="141" mass="15948">MIRRCCPVILLQLLSIFAQTRAITQDILYPYGLGHRDLETPKMDDGSSAEIPLLIPFIFFNVPYRSIYVNNNGVISFSVQMCTTASVEMSTTERPLILNSWKEQHKMSESTSKTCPALQPRGSFWQHGTRLPSTEGAKQPR</sequence>
<keyword evidence="2" id="KW-0732">Signal</keyword>
<feature type="signal peptide" evidence="2">
    <location>
        <begin position="1"/>
        <end position="22"/>
    </location>
</feature>